<proteinExistence type="predicted"/>
<dbReference type="AlphaFoldDB" id="K8X4K0"/>
<dbReference type="InterPro" id="IPR036390">
    <property type="entry name" value="WH_DNA-bd_sf"/>
</dbReference>
<dbReference type="Proteomes" id="UP000005951">
    <property type="component" value="Unassembled WGS sequence"/>
</dbReference>
<dbReference type="EMBL" id="AJYC02000320">
    <property type="protein sequence ID" value="EKT76383.1"/>
    <property type="molecule type" value="Genomic_DNA"/>
</dbReference>
<gene>
    <name evidence="1" type="ORF">WSS_A43032</name>
</gene>
<reference evidence="1 2" key="1">
    <citation type="journal article" date="2013" name="Genome Announc.">
        <title>Draft Genome Sequence of Rhodococcus opacus Strain M213 Shows a Diverse Catabolic Potential.</title>
        <authorList>
            <person name="Pathak A."/>
            <person name="Green S.J."/>
            <person name="Ogram A."/>
            <person name="Chauhan A."/>
        </authorList>
    </citation>
    <scope>NUCLEOTIDE SEQUENCE [LARGE SCALE GENOMIC DNA]</scope>
    <source>
        <strain evidence="1 2">M213</strain>
    </source>
</reference>
<sequence>MVGSGGAVVVTASAVVVSSLESPLWSHPEQEMPQLELTDGLSWSASRASHMLHRLELRGFVHRVHSGYGRARVVQLTPGGSAHLMKAFDAHGRAFRTMLLDRLTERQRTTLLKVMTGT</sequence>
<dbReference type="Gene3D" id="1.10.10.10">
    <property type="entry name" value="Winged helix-like DNA-binding domain superfamily/Winged helix DNA-binding domain"/>
    <property type="match status" value="1"/>
</dbReference>
<protein>
    <submittedName>
        <fullName evidence="1">MarR family transcriptional regulator</fullName>
    </submittedName>
</protein>
<name>K8X4K0_RHOOP</name>
<organism evidence="1 2">
    <name type="scientific">Rhodococcus opacus M213</name>
    <dbReference type="NCBI Taxonomy" id="1129896"/>
    <lineage>
        <taxon>Bacteria</taxon>
        <taxon>Bacillati</taxon>
        <taxon>Actinomycetota</taxon>
        <taxon>Actinomycetes</taxon>
        <taxon>Mycobacteriales</taxon>
        <taxon>Nocardiaceae</taxon>
        <taxon>Rhodococcus</taxon>
    </lineage>
</organism>
<dbReference type="SUPFAM" id="SSF46785">
    <property type="entry name" value="Winged helix' DNA-binding domain"/>
    <property type="match status" value="1"/>
</dbReference>
<evidence type="ECO:0000313" key="2">
    <source>
        <dbReference type="Proteomes" id="UP000005951"/>
    </source>
</evidence>
<evidence type="ECO:0000313" key="1">
    <source>
        <dbReference type="EMBL" id="EKT76383.1"/>
    </source>
</evidence>
<comment type="caution">
    <text evidence="1">The sequence shown here is derived from an EMBL/GenBank/DDBJ whole genome shotgun (WGS) entry which is preliminary data.</text>
</comment>
<dbReference type="InterPro" id="IPR036388">
    <property type="entry name" value="WH-like_DNA-bd_sf"/>
</dbReference>
<accession>K8X4K0</accession>